<protein>
    <recommendedName>
        <fullName evidence="4">Preprotein translocase subunit SecE</fullName>
    </recommendedName>
</protein>
<keyword evidence="1" id="KW-0472">Membrane</keyword>
<reference evidence="2 3" key="1">
    <citation type="journal article" date="2019" name="Int. J. Syst. Evol. Microbiol.">
        <title>The Global Catalogue of Microorganisms (GCM) 10K type strain sequencing project: providing services to taxonomists for standard genome sequencing and annotation.</title>
        <authorList>
            <consortium name="The Broad Institute Genomics Platform"/>
            <consortium name="The Broad Institute Genome Sequencing Center for Infectious Disease"/>
            <person name="Wu L."/>
            <person name="Ma J."/>
        </authorList>
    </citation>
    <scope>NUCLEOTIDE SEQUENCE [LARGE SCALE GENOMIC DNA]</scope>
    <source>
        <strain evidence="2 3">JCM 8736</strain>
    </source>
</reference>
<dbReference type="Pfam" id="PF19893">
    <property type="entry name" value="DUF6366"/>
    <property type="match status" value="1"/>
</dbReference>
<sequence length="61" mass="7083">MKTKNNKNKKKENPKVTMFENTRRFATGNLGDQYHSNSWKDTLVIIIVVVVGFFLYSIFGN</sequence>
<dbReference type="InterPro" id="IPR045946">
    <property type="entry name" value="DUF6366"/>
</dbReference>
<name>A0ABN3Y5J4_9ENTE</name>
<dbReference type="EMBL" id="BAAAXQ010000044">
    <property type="protein sequence ID" value="GAA3018838.1"/>
    <property type="molecule type" value="Genomic_DNA"/>
</dbReference>
<feature type="transmembrane region" description="Helical" evidence="1">
    <location>
        <begin position="42"/>
        <end position="59"/>
    </location>
</feature>
<proteinExistence type="predicted"/>
<accession>A0ABN3Y5J4</accession>
<comment type="caution">
    <text evidence="2">The sequence shown here is derived from an EMBL/GenBank/DDBJ whole genome shotgun (WGS) entry which is preliminary data.</text>
</comment>
<dbReference type="RefSeq" id="WP_068710257.1">
    <property type="nucleotide sequence ID" value="NZ_BAAAXQ010000044.1"/>
</dbReference>
<keyword evidence="1" id="KW-0812">Transmembrane</keyword>
<keyword evidence="1" id="KW-1133">Transmembrane helix</keyword>
<evidence type="ECO:0000313" key="3">
    <source>
        <dbReference type="Proteomes" id="UP001501577"/>
    </source>
</evidence>
<evidence type="ECO:0000256" key="1">
    <source>
        <dbReference type="SAM" id="Phobius"/>
    </source>
</evidence>
<evidence type="ECO:0000313" key="2">
    <source>
        <dbReference type="EMBL" id="GAA3018838.1"/>
    </source>
</evidence>
<keyword evidence="3" id="KW-1185">Reference proteome</keyword>
<organism evidence="2 3">
    <name type="scientific">Tetragenococcus solitarius</name>
    <dbReference type="NCBI Taxonomy" id="71453"/>
    <lineage>
        <taxon>Bacteria</taxon>
        <taxon>Bacillati</taxon>
        <taxon>Bacillota</taxon>
        <taxon>Bacilli</taxon>
        <taxon>Lactobacillales</taxon>
        <taxon>Enterococcaceae</taxon>
        <taxon>Tetragenococcus</taxon>
    </lineage>
</organism>
<dbReference type="Proteomes" id="UP001501577">
    <property type="component" value="Unassembled WGS sequence"/>
</dbReference>
<evidence type="ECO:0008006" key="4">
    <source>
        <dbReference type="Google" id="ProtNLM"/>
    </source>
</evidence>
<gene>
    <name evidence="2" type="ORF">GCM10019998_14180</name>
</gene>